<dbReference type="InterPro" id="IPR058593">
    <property type="entry name" value="ARB_07466-like_C"/>
</dbReference>
<dbReference type="GO" id="GO:0016787">
    <property type="term" value="F:hydrolase activity"/>
    <property type="evidence" value="ECO:0007669"/>
    <property type="project" value="UniProtKB-KW"/>
</dbReference>
<dbReference type="Proteomes" id="UP001526201">
    <property type="component" value="Unassembled WGS sequence"/>
</dbReference>
<dbReference type="RefSeq" id="WP_264070622.1">
    <property type="nucleotide sequence ID" value="NZ_JACKTY010000041.1"/>
</dbReference>
<accession>A0ABT3CIW9</accession>
<reference evidence="2 3" key="1">
    <citation type="journal article" date="2022" name="BMC Genomics">
        <title>Comparative genome analysis of mycobacteria focusing on tRNA and non-coding RNA.</title>
        <authorList>
            <person name="Behra P.R.K."/>
            <person name="Pettersson B.M.F."/>
            <person name="Ramesh M."/>
            <person name="Das S."/>
            <person name="Dasgupta S."/>
            <person name="Kirsebom L.A."/>
        </authorList>
    </citation>
    <scope>NUCLEOTIDE SEQUENCE [LARGE SCALE GENOMIC DNA]</scope>
    <source>
        <strain evidence="2 3">DSM 44078</strain>
    </source>
</reference>
<feature type="domain" description="ARB-07466-like C-terminal" evidence="1">
    <location>
        <begin position="92"/>
        <end position="195"/>
    </location>
</feature>
<protein>
    <submittedName>
        <fullName evidence="2">Glycoside hydrolase</fullName>
    </submittedName>
</protein>
<organism evidence="2 3">
    <name type="scientific">Mycolicibacterium komossense</name>
    <dbReference type="NCBI Taxonomy" id="1779"/>
    <lineage>
        <taxon>Bacteria</taxon>
        <taxon>Bacillati</taxon>
        <taxon>Actinomycetota</taxon>
        <taxon>Actinomycetes</taxon>
        <taxon>Mycobacteriales</taxon>
        <taxon>Mycobacteriaceae</taxon>
        <taxon>Mycolicibacterium</taxon>
    </lineage>
</organism>
<keyword evidence="2" id="KW-0378">Hydrolase</keyword>
<proteinExistence type="predicted"/>
<evidence type="ECO:0000313" key="2">
    <source>
        <dbReference type="EMBL" id="MCV7229397.1"/>
    </source>
</evidence>
<dbReference type="EMBL" id="JACKTY010000041">
    <property type="protein sequence ID" value="MCV7229397.1"/>
    <property type="molecule type" value="Genomic_DNA"/>
</dbReference>
<dbReference type="Pfam" id="PF26571">
    <property type="entry name" value="VldE"/>
    <property type="match status" value="1"/>
</dbReference>
<evidence type="ECO:0000259" key="1">
    <source>
        <dbReference type="Pfam" id="PF26571"/>
    </source>
</evidence>
<evidence type="ECO:0000313" key="3">
    <source>
        <dbReference type="Proteomes" id="UP001526201"/>
    </source>
</evidence>
<keyword evidence="3" id="KW-1185">Reference proteome</keyword>
<comment type="caution">
    <text evidence="2">The sequence shown here is derived from an EMBL/GenBank/DDBJ whole genome shotgun (WGS) entry which is preliminary data.</text>
</comment>
<gene>
    <name evidence="2" type="ORF">H7J73_25630</name>
</gene>
<name>A0ABT3CIW9_9MYCO</name>
<sequence>MLFVSRGVLAGGQGRWVAVAASLALAGGMIYVQNTESHPYVKSAAVSQAAQLPAPTGVPEAPAPAAAELMAASTPVAGQNFQFELPPGVAPEGGLQVKTIWVARVMSVMFPEIKTIGGFRQDALKWHPNGLAIDVMIPNYHTQEGIDLGNQIAGLALANAKRWGVLHVIWRQGFYPGIGAPSWTADYGNETANHYDHVHIATEGGGYPSGHETYYMGSMKTT</sequence>